<keyword evidence="3" id="KW-1185">Reference proteome</keyword>
<evidence type="ECO:0000313" key="3">
    <source>
        <dbReference type="Proteomes" id="UP000290932"/>
    </source>
</evidence>
<keyword evidence="1" id="KW-1133">Transmembrane helix</keyword>
<gene>
    <name evidence="2" type="ORF">ABH15_03825</name>
</gene>
<dbReference type="OrthoDB" id="110609at2157"/>
<proteinExistence type="predicted"/>
<dbReference type="EMBL" id="LHQS01000001">
    <property type="protein sequence ID" value="RXE57472.1"/>
    <property type="molecule type" value="Genomic_DNA"/>
</dbReference>
<evidence type="ECO:0000256" key="1">
    <source>
        <dbReference type="SAM" id="Phobius"/>
    </source>
</evidence>
<keyword evidence="1" id="KW-0472">Membrane</keyword>
<evidence type="ECO:0000313" key="2">
    <source>
        <dbReference type="EMBL" id="RXE57472.1"/>
    </source>
</evidence>
<reference evidence="2 3" key="1">
    <citation type="journal article" date="2015" name="Int. J. Syst. Evol. Microbiol.">
        <title>Methanoculleus taiwanensis sp. nov., a methanogen isolated from deep marine sediment at the deformation front area near Taiwan.</title>
        <authorList>
            <person name="Weng C.Y."/>
            <person name="Chen S.C."/>
            <person name="Lai M.C."/>
            <person name="Wu S.Y."/>
            <person name="Lin S."/>
            <person name="Yang T.F."/>
            <person name="Chen P.C."/>
        </authorList>
    </citation>
    <scope>NUCLEOTIDE SEQUENCE [LARGE SCALE GENOMIC DNA]</scope>
    <source>
        <strain evidence="2 3">CYW4</strain>
    </source>
</reference>
<dbReference type="AlphaFoldDB" id="A0A498H3H3"/>
<name>A0A498H3H3_9EURY</name>
<keyword evidence="1" id="KW-0812">Transmembrane</keyword>
<dbReference type="Proteomes" id="UP000290932">
    <property type="component" value="Unassembled WGS sequence"/>
</dbReference>
<comment type="caution">
    <text evidence="2">The sequence shown here is derived from an EMBL/GenBank/DDBJ whole genome shotgun (WGS) entry which is preliminary data.</text>
</comment>
<feature type="transmembrane region" description="Helical" evidence="1">
    <location>
        <begin position="16"/>
        <end position="37"/>
    </location>
</feature>
<organism evidence="2 3">
    <name type="scientific">Methanoculleus taiwanensis</name>
    <dbReference type="NCBI Taxonomy" id="1550565"/>
    <lineage>
        <taxon>Archaea</taxon>
        <taxon>Methanobacteriati</taxon>
        <taxon>Methanobacteriota</taxon>
        <taxon>Stenosarchaea group</taxon>
        <taxon>Methanomicrobia</taxon>
        <taxon>Methanomicrobiales</taxon>
        <taxon>Methanomicrobiaceae</taxon>
        <taxon>Methanoculleus</taxon>
    </lineage>
</organism>
<sequence length="231" mass="24907">MKNTQKNGSKKDEKNWYKLVFVGVAVMFAAAMVLTYLTPIFTAPRTVQPGDTAVIAYTIRDAAGQPVLTTDQQLVQSEYEKGNIVVLTGGMEIPAGIAVSGENVAPVPIYYPQMSEFAGFGLLGFETNAISAGLVGMRPGEVKSVRFDYGGNDLRMNFSIEAAEGFGLDFKNATVGDKFTIGLTATPEFSLEENSTVTAALRIGEIVEKTPDQLVIQYRYGSADILLQQIA</sequence>
<protein>
    <submittedName>
        <fullName evidence="2">Uncharacterized protein</fullName>
    </submittedName>
</protein>
<dbReference type="RefSeq" id="WP_128693026.1">
    <property type="nucleotide sequence ID" value="NZ_LHQS01000001.1"/>
</dbReference>
<accession>A0A498H3H3</accession>